<protein>
    <recommendedName>
        <fullName evidence="3">Retrotransposon gag domain-containing protein</fullName>
    </recommendedName>
</protein>
<proteinExistence type="predicted"/>
<gene>
    <name evidence="1" type="ORF">ACH5RR_001547</name>
</gene>
<evidence type="ECO:0008006" key="3">
    <source>
        <dbReference type="Google" id="ProtNLM"/>
    </source>
</evidence>
<dbReference type="EMBL" id="JBJUIK010000001">
    <property type="protein sequence ID" value="KAL3538181.1"/>
    <property type="molecule type" value="Genomic_DNA"/>
</dbReference>
<reference evidence="1 2" key="1">
    <citation type="submission" date="2024-11" db="EMBL/GenBank/DDBJ databases">
        <title>A near-complete genome assembly of Cinchona calisaya.</title>
        <authorList>
            <person name="Lian D.C."/>
            <person name="Zhao X.W."/>
            <person name="Wei L."/>
        </authorList>
    </citation>
    <scope>NUCLEOTIDE SEQUENCE [LARGE SCALE GENOMIC DNA]</scope>
    <source>
        <tissue evidence="1">Nenye</tissue>
    </source>
</reference>
<dbReference type="Proteomes" id="UP001630127">
    <property type="component" value="Unassembled WGS sequence"/>
</dbReference>
<evidence type="ECO:0000313" key="1">
    <source>
        <dbReference type="EMBL" id="KAL3538181.1"/>
    </source>
</evidence>
<sequence length="346" mass="39511">MCCSIFNKTSAIHSMANQNPSVPMVTDSVQGSRNCIWGAEMKGNISNVRFTSLISSHPPFSHNWPKFVPQPSKEPFVLYLPDSPLSRNLTANHHVVKDPTTNDMDFESLCSFPDVKVSQNSEISNFTKCGGDGDPLAHVKIVYNELGAHGKDERLRMCLFQRSLCGDALQWFIHLNRSELQSCNGFIRAFLDKFELGSESILDRIDFMDMKRRQHESFGKYARHWRNVTLLGLVNHRFSEVVEQGYATDNFYALHHKIQGLIDNGEFIPLTDVKQAYDPSINMISDEKSSDDGTKLTIPESEIIEKFSQMHLRLKGKTTINEEFKPMPEIVTREEFLRPEGQFENM</sequence>
<comment type="caution">
    <text evidence="1">The sequence shown here is derived from an EMBL/GenBank/DDBJ whole genome shotgun (WGS) entry which is preliminary data.</text>
</comment>
<keyword evidence="2" id="KW-1185">Reference proteome</keyword>
<evidence type="ECO:0000313" key="2">
    <source>
        <dbReference type="Proteomes" id="UP001630127"/>
    </source>
</evidence>
<dbReference type="AlphaFoldDB" id="A0ABD3B451"/>
<accession>A0ABD3B451</accession>
<name>A0ABD3B451_9GENT</name>
<organism evidence="1 2">
    <name type="scientific">Cinchona calisaya</name>
    <dbReference type="NCBI Taxonomy" id="153742"/>
    <lineage>
        <taxon>Eukaryota</taxon>
        <taxon>Viridiplantae</taxon>
        <taxon>Streptophyta</taxon>
        <taxon>Embryophyta</taxon>
        <taxon>Tracheophyta</taxon>
        <taxon>Spermatophyta</taxon>
        <taxon>Magnoliopsida</taxon>
        <taxon>eudicotyledons</taxon>
        <taxon>Gunneridae</taxon>
        <taxon>Pentapetalae</taxon>
        <taxon>asterids</taxon>
        <taxon>lamiids</taxon>
        <taxon>Gentianales</taxon>
        <taxon>Rubiaceae</taxon>
        <taxon>Cinchonoideae</taxon>
        <taxon>Cinchoneae</taxon>
        <taxon>Cinchona</taxon>
    </lineage>
</organism>